<dbReference type="Gene3D" id="3.40.50.150">
    <property type="entry name" value="Vaccinia Virus protein VP39"/>
    <property type="match status" value="1"/>
</dbReference>
<dbReference type="OMA" id="MRSWHAY"/>
<gene>
    <name evidence="5" type="ORF">HNY73_015710</name>
</gene>
<dbReference type="InterPro" id="IPR051052">
    <property type="entry name" value="Diverse_substrate_MTase"/>
</dbReference>
<protein>
    <submittedName>
        <fullName evidence="5">Putative methyltransferase-like protein</fullName>
    </submittedName>
</protein>
<dbReference type="AlphaFoldDB" id="A0A8T0EHD3"/>
<evidence type="ECO:0000313" key="5">
    <source>
        <dbReference type="EMBL" id="KAF8773008.1"/>
    </source>
</evidence>
<dbReference type="Proteomes" id="UP000807504">
    <property type="component" value="Unassembled WGS sequence"/>
</dbReference>
<comment type="caution">
    <text evidence="5">The sequence shown here is derived from an EMBL/GenBank/DDBJ whole genome shotgun (WGS) entry which is preliminary data.</text>
</comment>
<dbReference type="OrthoDB" id="6431210at2759"/>
<reference evidence="5" key="1">
    <citation type="journal article" date="2020" name="bioRxiv">
        <title>Chromosome-level reference genome of the European wasp spider Argiope bruennichi: a resource for studies on range expansion and evolutionary adaptation.</title>
        <authorList>
            <person name="Sheffer M.M."/>
            <person name="Hoppe A."/>
            <person name="Krehenwinkel H."/>
            <person name="Uhl G."/>
            <person name="Kuss A.W."/>
            <person name="Jensen L."/>
            <person name="Jensen C."/>
            <person name="Gillespie R.G."/>
            <person name="Hoff K.J."/>
            <person name="Prost S."/>
        </authorList>
    </citation>
    <scope>NUCLEOTIDE SEQUENCE</scope>
</reference>
<evidence type="ECO:0000313" key="6">
    <source>
        <dbReference type="Proteomes" id="UP000807504"/>
    </source>
</evidence>
<keyword evidence="3" id="KW-0808">Transferase</keyword>
<dbReference type="CDD" id="cd02440">
    <property type="entry name" value="AdoMet_MTases"/>
    <property type="match status" value="1"/>
</dbReference>
<dbReference type="PANTHER" id="PTHR44942">
    <property type="entry name" value="METHYLTRANSF_11 DOMAIN-CONTAINING PROTEIN"/>
    <property type="match status" value="1"/>
</dbReference>
<dbReference type="GO" id="GO:0008757">
    <property type="term" value="F:S-adenosylmethionine-dependent methyltransferase activity"/>
    <property type="evidence" value="ECO:0007669"/>
    <property type="project" value="InterPro"/>
</dbReference>
<dbReference type="InterPro" id="IPR013216">
    <property type="entry name" value="Methyltransf_11"/>
</dbReference>
<dbReference type="EMBL" id="JABXBU010002227">
    <property type="protein sequence ID" value="KAF8773008.1"/>
    <property type="molecule type" value="Genomic_DNA"/>
</dbReference>
<evidence type="ECO:0000256" key="3">
    <source>
        <dbReference type="ARBA" id="ARBA00022679"/>
    </source>
</evidence>
<evidence type="ECO:0000256" key="1">
    <source>
        <dbReference type="ARBA" id="ARBA00008361"/>
    </source>
</evidence>
<name>A0A8T0EHD3_ARGBR</name>
<evidence type="ECO:0000256" key="2">
    <source>
        <dbReference type="ARBA" id="ARBA00022603"/>
    </source>
</evidence>
<comment type="similarity">
    <text evidence="1">Belongs to the methyltransferase superfamily.</text>
</comment>
<dbReference type="InterPro" id="IPR029063">
    <property type="entry name" value="SAM-dependent_MTases_sf"/>
</dbReference>
<accession>A0A8T0EHD3</accession>
<organism evidence="5 6">
    <name type="scientific">Argiope bruennichi</name>
    <name type="common">Wasp spider</name>
    <name type="synonym">Aranea bruennichi</name>
    <dbReference type="NCBI Taxonomy" id="94029"/>
    <lineage>
        <taxon>Eukaryota</taxon>
        <taxon>Metazoa</taxon>
        <taxon>Ecdysozoa</taxon>
        <taxon>Arthropoda</taxon>
        <taxon>Chelicerata</taxon>
        <taxon>Arachnida</taxon>
        <taxon>Araneae</taxon>
        <taxon>Araneomorphae</taxon>
        <taxon>Entelegynae</taxon>
        <taxon>Araneoidea</taxon>
        <taxon>Araneidae</taxon>
        <taxon>Argiope</taxon>
    </lineage>
</organism>
<keyword evidence="2 5" id="KW-0489">Methyltransferase</keyword>
<dbReference type="PANTHER" id="PTHR44942:SF4">
    <property type="entry name" value="METHYLTRANSFERASE TYPE 11 DOMAIN-CONTAINING PROTEIN"/>
    <property type="match status" value="1"/>
</dbReference>
<reference evidence="5" key="2">
    <citation type="submission" date="2020-06" db="EMBL/GenBank/DDBJ databases">
        <authorList>
            <person name="Sheffer M."/>
        </authorList>
    </citation>
    <scope>NUCLEOTIDE SEQUENCE</scope>
</reference>
<proteinExistence type="inferred from homology"/>
<dbReference type="Pfam" id="PF08241">
    <property type="entry name" value="Methyltransf_11"/>
    <property type="match status" value="1"/>
</dbReference>
<dbReference type="SUPFAM" id="SSF53335">
    <property type="entry name" value="S-adenosyl-L-methionine-dependent methyltransferases"/>
    <property type="match status" value="1"/>
</dbReference>
<keyword evidence="6" id="KW-1185">Reference proteome</keyword>
<dbReference type="GO" id="GO:0032259">
    <property type="term" value="P:methylation"/>
    <property type="evidence" value="ECO:0007669"/>
    <property type="project" value="UniProtKB-KW"/>
</dbReference>
<feature type="domain" description="Methyltransferase type 11" evidence="4">
    <location>
        <begin position="49"/>
        <end position="140"/>
    </location>
</feature>
<evidence type="ECO:0000259" key="4">
    <source>
        <dbReference type="Pfam" id="PF08241"/>
    </source>
</evidence>
<sequence>MSTDTKKQFVEKSHAKIYSSYRKDTPTELIEKIVGFLKEKVPEPLGTAVDVGCGNGQSTVILAPYFQHVHGSDVSEAQIEQAKADRSLSNVTYAASPAEKLPFDDGSVQLLTAATAMHWFNLDLFLPEVRRILCVNGVMAVYGYHYMKPEFGDPARDAEIDELYDKYYETLEPYLLMRHVKMLKSRYKDVKFPFEEVVRCPDVRCRFEGRLSEIVNYVSTYSGFQNFKKADFKAAEECMHSFQRRLNEIGAACGHSPDDPVTLYRDYQLILCRKTKEGPFEG</sequence>